<dbReference type="Pfam" id="PF07714">
    <property type="entry name" value="PK_Tyr_Ser-Thr"/>
    <property type="match status" value="1"/>
</dbReference>
<dbReference type="PROSITE" id="PS50011">
    <property type="entry name" value="PROTEIN_KINASE_DOM"/>
    <property type="match status" value="1"/>
</dbReference>
<dbReference type="Pfam" id="PF08263">
    <property type="entry name" value="LRRNT_2"/>
    <property type="match status" value="1"/>
</dbReference>
<gene>
    <name evidence="11" type="ORF">STAS_15252</name>
</gene>
<dbReference type="PANTHER" id="PTHR48056:SF37">
    <property type="entry name" value="PROTEIN KINASE DOMAIN-CONTAINING PROTEIN"/>
    <property type="match status" value="1"/>
</dbReference>
<keyword evidence="11" id="KW-0675">Receptor</keyword>
<evidence type="ECO:0000256" key="1">
    <source>
        <dbReference type="ARBA" id="ARBA00004370"/>
    </source>
</evidence>
<reference evidence="12" key="1">
    <citation type="journal article" date="2019" name="Curr. Biol.">
        <title>Genome Sequence of Striga asiatica Provides Insight into the Evolution of Plant Parasitism.</title>
        <authorList>
            <person name="Yoshida S."/>
            <person name="Kim S."/>
            <person name="Wafula E.K."/>
            <person name="Tanskanen J."/>
            <person name="Kim Y.M."/>
            <person name="Honaas L."/>
            <person name="Yang Z."/>
            <person name="Spallek T."/>
            <person name="Conn C.E."/>
            <person name="Ichihashi Y."/>
            <person name="Cheong K."/>
            <person name="Cui S."/>
            <person name="Der J.P."/>
            <person name="Gundlach H."/>
            <person name="Jiao Y."/>
            <person name="Hori C."/>
            <person name="Ishida J.K."/>
            <person name="Kasahara H."/>
            <person name="Kiba T."/>
            <person name="Kim M.S."/>
            <person name="Koo N."/>
            <person name="Laohavisit A."/>
            <person name="Lee Y.H."/>
            <person name="Lumba S."/>
            <person name="McCourt P."/>
            <person name="Mortimer J.C."/>
            <person name="Mutuku J.M."/>
            <person name="Nomura T."/>
            <person name="Sasaki-Sekimoto Y."/>
            <person name="Seto Y."/>
            <person name="Wang Y."/>
            <person name="Wakatake T."/>
            <person name="Sakakibara H."/>
            <person name="Demura T."/>
            <person name="Yamaguchi S."/>
            <person name="Yoneyama K."/>
            <person name="Manabe R.I."/>
            <person name="Nelson D.C."/>
            <person name="Schulman A.H."/>
            <person name="Timko M.P."/>
            <person name="dePamphilis C.W."/>
            <person name="Choi D."/>
            <person name="Shirasu K."/>
        </authorList>
    </citation>
    <scope>NUCLEOTIDE SEQUENCE [LARGE SCALE GENOMIC DNA]</scope>
    <source>
        <strain evidence="12">cv. UVA1</strain>
    </source>
</reference>
<feature type="domain" description="Protein kinase" evidence="10">
    <location>
        <begin position="393"/>
        <end position="660"/>
    </location>
</feature>
<keyword evidence="9" id="KW-0732">Signal</keyword>
<keyword evidence="6" id="KW-0472">Membrane</keyword>
<evidence type="ECO:0000313" key="12">
    <source>
        <dbReference type="Proteomes" id="UP000325081"/>
    </source>
</evidence>
<evidence type="ECO:0000256" key="5">
    <source>
        <dbReference type="ARBA" id="ARBA00022989"/>
    </source>
</evidence>
<dbReference type="GO" id="GO:0016020">
    <property type="term" value="C:membrane"/>
    <property type="evidence" value="ECO:0007669"/>
    <property type="project" value="UniProtKB-SubCell"/>
</dbReference>
<dbReference type="OrthoDB" id="676979at2759"/>
<dbReference type="InterPro" id="IPR050647">
    <property type="entry name" value="Plant_LRR-RLKs"/>
</dbReference>
<dbReference type="Gene3D" id="1.10.510.10">
    <property type="entry name" value="Transferase(Phosphotransferase) domain 1"/>
    <property type="match status" value="1"/>
</dbReference>
<keyword evidence="11" id="KW-0418">Kinase</keyword>
<name>A0A5A7Q322_STRAF</name>
<evidence type="ECO:0000256" key="7">
    <source>
        <dbReference type="ARBA" id="ARBA00023180"/>
    </source>
</evidence>
<accession>A0A5A7Q322</accession>
<protein>
    <submittedName>
        <fullName evidence="11">Leucine rich repeat receptor kinase</fullName>
    </submittedName>
</protein>
<dbReference type="InterPro" id="IPR001245">
    <property type="entry name" value="Ser-Thr/Tyr_kinase_cat_dom"/>
</dbReference>
<evidence type="ECO:0000313" key="11">
    <source>
        <dbReference type="EMBL" id="GER38727.1"/>
    </source>
</evidence>
<sequence length="663" mass="71963">MQGSPNGSNPLFTLLILAGLTCCSNYFTTPAAGNTELRALMEIKSSLDPANKCLSSWAASGEPCSGSFVGVACNEHRKVANISLQGKGLAGKLTPAVAELKCLSSLYLHYNSLQGEIPVEISNLTELTDLYLNFNNLTGAIPPEIGKMASLQVLQLSYNQLTWNMPTQMGSLKNLNFLALESNRLTGQIPSGLENLRSLKSLHLGSNQLSGQIPYTLANNTSLELLDVKNNKLSGLIPPGLKRRNIDFQFKNNSGLCGPGFPMLRACNSLDSNLDLNLNSFPSGHTGNPNPQSAAFAIVCNETICSETPSKLPKIGLVSGLIATSFRLAVAAAVAFFRHRHQKQKVGDKSDTSNGNQLSSVGPTSLDRCRSVWGPHRRDSFNLEEVESATQHFSEANLLGKSKFCRVYKGVLKDGLIMAIKCIGKTSCKSEEEEFLRGLSLLNSLEHENLVELKGFCRSKARGECFLIYNFAPGGNLSSYLDRDEVVVLDWKTRVSIIHGIAKGVLYLHSNETNKPPIIHQNLSVAKVLLDRNLSPLILDAGLHGLLADDVVYSALKVSAALGYMAPEYITTGRFTEKSGVYAYGVIIFQLLCGKTMLPGPTRAAAEARKLEEFIDPKLKGEFMEIEAQLLTRIALDCTNENPESMPSMVSVVQELKSGMKSG</sequence>
<dbReference type="GO" id="GO:0033612">
    <property type="term" value="F:receptor serine/threonine kinase binding"/>
    <property type="evidence" value="ECO:0007669"/>
    <property type="project" value="TreeGrafter"/>
</dbReference>
<keyword evidence="5" id="KW-1133">Transmembrane helix</keyword>
<dbReference type="SUPFAM" id="SSF56112">
    <property type="entry name" value="Protein kinase-like (PK-like)"/>
    <property type="match status" value="1"/>
</dbReference>
<dbReference type="InterPro" id="IPR001611">
    <property type="entry name" value="Leu-rich_rpt"/>
</dbReference>
<evidence type="ECO:0000256" key="3">
    <source>
        <dbReference type="ARBA" id="ARBA00022692"/>
    </source>
</evidence>
<dbReference type="Pfam" id="PF00560">
    <property type="entry name" value="LRR_1"/>
    <property type="match status" value="3"/>
</dbReference>
<feature type="compositionally biased region" description="Polar residues" evidence="8">
    <location>
        <begin position="352"/>
        <end position="363"/>
    </location>
</feature>
<evidence type="ECO:0000256" key="9">
    <source>
        <dbReference type="SAM" id="SignalP"/>
    </source>
</evidence>
<evidence type="ECO:0000256" key="6">
    <source>
        <dbReference type="ARBA" id="ARBA00023136"/>
    </source>
</evidence>
<dbReference type="FunFam" id="3.30.200.20:FF:000371">
    <property type="entry name" value="Protein NSP-INTERACTING KINASE 2"/>
    <property type="match status" value="1"/>
</dbReference>
<keyword evidence="2" id="KW-0433">Leucine-rich repeat</keyword>
<dbReference type="InterPro" id="IPR011009">
    <property type="entry name" value="Kinase-like_dom_sf"/>
</dbReference>
<comment type="caution">
    <text evidence="11">The sequence shown here is derived from an EMBL/GenBank/DDBJ whole genome shotgun (WGS) entry which is preliminary data.</text>
</comment>
<dbReference type="InterPro" id="IPR003591">
    <property type="entry name" value="Leu-rich_rpt_typical-subtyp"/>
</dbReference>
<dbReference type="Gene3D" id="3.80.10.10">
    <property type="entry name" value="Ribonuclease Inhibitor"/>
    <property type="match status" value="2"/>
</dbReference>
<dbReference type="Pfam" id="PF13855">
    <property type="entry name" value="LRR_8"/>
    <property type="match status" value="1"/>
</dbReference>
<organism evidence="11 12">
    <name type="scientific">Striga asiatica</name>
    <name type="common">Asiatic witchweed</name>
    <name type="synonym">Buchnera asiatica</name>
    <dbReference type="NCBI Taxonomy" id="4170"/>
    <lineage>
        <taxon>Eukaryota</taxon>
        <taxon>Viridiplantae</taxon>
        <taxon>Streptophyta</taxon>
        <taxon>Embryophyta</taxon>
        <taxon>Tracheophyta</taxon>
        <taxon>Spermatophyta</taxon>
        <taxon>Magnoliopsida</taxon>
        <taxon>eudicotyledons</taxon>
        <taxon>Gunneridae</taxon>
        <taxon>Pentapetalae</taxon>
        <taxon>asterids</taxon>
        <taxon>lamiids</taxon>
        <taxon>Lamiales</taxon>
        <taxon>Orobanchaceae</taxon>
        <taxon>Buchnereae</taxon>
        <taxon>Striga</taxon>
    </lineage>
</organism>
<dbReference type="PANTHER" id="PTHR48056">
    <property type="entry name" value="LRR RECEPTOR-LIKE SERINE/THREONINE-PROTEIN KINASE-RELATED"/>
    <property type="match status" value="1"/>
</dbReference>
<dbReference type="SMART" id="SM00369">
    <property type="entry name" value="LRR_TYP"/>
    <property type="match status" value="4"/>
</dbReference>
<evidence type="ECO:0000256" key="4">
    <source>
        <dbReference type="ARBA" id="ARBA00022737"/>
    </source>
</evidence>
<dbReference type="GO" id="GO:0005524">
    <property type="term" value="F:ATP binding"/>
    <property type="evidence" value="ECO:0007669"/>
    <property type="project" value="InterPro"/>
</dbReference>
<dbReference type="FunFam" id="3.80.10.10:FF:000379">
    <property type="entry name" value="Protein NSP-INTERACTING KINASE 2"/>
    <property type="match status" value="1"/>
</dbReference>
<dbReference type="InterPro" id="IPR032675">
    <property type="entry name" value="LRR_dom_sf"/>
</dbReference>
<dbReference type="GO" id="GO:0051707">
    <property type="term" value="P:response to other organism"/>
    <property type="evidence" value="ECO:0007669"/>
    <property type="project" value="UniProtKB-ARBA"/>
</dbReference>
<feature type="signal peptide" evidence="9">
    <location>
        <begin position="1"/>
        <end position="23"/>
    </location>
</feature>
<feature type="region of interest" description="Disordered" evidence="8">
    <location>
        <begin position="345"/>
        <end position="364"/>
    </location>
</feature>
<dbReference type="InterPro" id="IPR013210">
    <property type="entry name" value="LRR_N_plant-typ"/>
</dbReference>
<keyword evidence="11" id="KW-0808">Transferase</keyword>
<keyword evidence="3" id="KW-0812">Transmembrane</keyword>
<dbReference type="Proteomes" id="UP000325081">
    <property type="component" value="Unassembled WGS sequence"/>
</dbReference>
<dbReference type="GO" id="GO:0004672">
    <property type="term" value="F:protein kinase activity"/>
    <property type="evidence" value="ECO:0007669"/>
    <property type="project" value="InterPro"/>
</dbReference>
<keyword evidence="4" id="KW-0677">Repeat</keyword>
<evidence type="ECO:0000256" key="2">
    <source>
        <dbReference type="ARBA" id="ARBA00022614"/>
    </source>
</evidence>
<keyword evidence="7" id="KW-0325">Glycoprotein</keyword>
<dbReference type="EMBL" id="BKCP01005516">
    <property type="protein sequence ID" value="GER38727.1"/>
    <property type="molecule type" value="Genomic_DNA"/>
</dbReference>
<dbReference type="InterPro" id="IPR000719">
    <property type="entry name" value="Prot_kinase_dom"/>
</dbReference>
<proteinExistence type="predicted"/>
<dbReference type="Gene3D" id="3.30.200.20">
    <property type="entry name" value="Phosphorylase Kinase, domain 1"/>
    <property type="match status" value="1"/>
</dbReference>
<dbReference type="AlphaFoldDB" id="A0A5A7Q322"/>
<dbReference type="GO" id="GO:0006952">
    <property type="term" value="P:defense response"/>
    <property type="evidence" value="ECO:0007669"/>
    <property type="project" value="UniProtKB-ARBA"/>
</dbReference>
<evidence type="ECO:0000256" key="8">
    <source>
        <dbReference type="SAM" id="MobiDB-lite"/>
    </source>
</evidence>
<evidence type="ECO:0000259" key="10">
    <source>
        <dbReference type="PROSITE" id="PS50011"/>
    </source>
</evidence>
<feature type="chain" id="PRO_5023142323" evidence="9">
    <location>
        <begin position="24"/>
        <end position="663"/>
    </location>
</feature>
<comment type="subcellular location">
    <subcellularLocation>
        <location evidence="1">Membrane</location>
    </subcellularLocation>
</comment>
<dbReference type="SUPFAM" id="SSF52058">
    <property type="entry name" value="L domain-like"/>
    <property type="match status" value="1"/>
</dbReference>
<keyword evidence="12" id="KW-1185">Reference proteome</keyword>